<name>A0A9W6WYK9_9STRA</name>
<evidence type="ECO:0000256" key="1">
    <source>
        <dbReference type="SAM" id="MobiDB-lite"/>
    </source>
</evidence>
<evidence type="ECO:0000313" key="3">
    <source>
        <dbReference type="Proteomes" id="UP001165083"/>
    </source>
</evidence>
<feature type="compositionally biased region" description="Basic and acidic residues" evidence="1">
    <location>
        <begin position="1"/>
        <end position="12"/>
    </location>
</feature>
<proteinExistence type="predicted"/>
<protein>
    <submittedName>
        <fullName evidence="2">Unnamed protein product</fullName>
    </submittedName>
</protein>
<reference evidence="2" key="1">
    <citation type="submission" date="2023-04" db="EMBL/GenBank/DDBJ databases">
        <title>Phytophthora lilii NBRC 32176.</title>
        <authorList>
            <person name="Ichikawa N."/>
            <person name="Sato H."/>
            <person name="Tonouchi N."/>
        </authorList>
    </citation>
    <scope>NUCLEOTIDE SEQUENCE</scope>
    <source>
        <strain evidence="2">NBRC 32176</strain>
    </source>
</reference>
<evidence type="ECO:0000313" key="2">
    <source>
        <dbReference type="EMBL" id="GMF22837.1"/>
    </source>
</evidence>
<keyword evidence="3" id="KW-1185">Reference proteome</keyword>
<organism evidence="2 3">
    <name type="scientific">Phytophthora lilii</name>
    <dbReference type="NCBI Taxonomy" id="2077276"/>
    <lineage>
        <taxon>Eukaryota</taxon>
        <taxon>Sar</taxon>
        <taxon>Stramenopiles</taxon>
        <taxon>Oomycota</taxon>
        <taxon>Peronosporomycetes</taxon>
        <taxon>Peronosporales</taxon>
        <taxon>Peronosporaceae</taxon>
        <taxon>Phytophthora</taxon>
    </lineage>
</organism>
<sequence length="162" mass="16816">MHGRGVDLHSHESASITAGAASRRLRDDDGGMGWPVNSASAVGVTVFGVATISHTPLVSVKVGTEMLWRGLDKYSTATVKSRPYATDPDVPDAHKAKSKSLNEVWKSVPSGHSTGSPPTVAVGITLALLSAGKIDSNGRINGRQRTVCVTAGVTALVELSVM</sequence>
<dbReference type="Proteomes" id="UP001165083">
    <property type="component" value="Unassembled WGS sequence"/>
</dbReference>
<feature type="region of interest" description="Disordered" evidence="1">
    <location>
        <begin position="1"/>
        <end position="26"/>
    </location>
</feature>
<dbReference type="EMBL" id="BSXW01000452">
    <property type="protein sequence ID" value="GMF22837.1"/>
    <property type="molecule type" value="Genomic_DNA"/>
</dbReference>
<comment type="caution">
    <text evidence="2">The sequence shown here is derived from an EMBL/GenBank/DDBJ whole genome shotgun (WGS) entry which is preliminary data.</text>
</comment>
<accession>A0A9W6WYK9</accession>
<dbReference type="AlphaFoldDB" id="A0A9W6WYK9"/>
<gene>
    <name evidence="2" type="ORF">Plil01_000915900</name>
</gene>